<feature type="compositionally biased region" description="Basic residues" evidence="1">
    <location>
        <begin position="234"/>
        <end position="248"/>
    </location>
</feature>
<evidence type="ECO:0000256" key="1">
    <source>
        <dbReference type="SAM" id="MobiDB-lite"/>
    </source>
</evidence>
<evidence type="ECO:0000313" key="3">
    <source>
        <dbReference type="Proteomes" id="UP001259832"/>
    </source>
</evidence>
<feature type="compositionally biased region" description="Acidic residues" evidence="1">
    <location>
        <begin position="189"/>
        <end position="198"/>
    </location>
</feature>
<evidence type="ECO:0000313" key="2">
    <source>
        <dbReference type="EMBL" id="KAK1932310.1"/>
    </source>
</evidence>
<reference evidence="2" key="1">
    <citation type="submission" date="2023-08" db="EMBL/GenBank/DDBJ databases">
        <title>Reference Genome Resource for the Citrus Pathogen Phytophthora citrophthora.</title>
        <authorList>
            <person name="Moller H."/>
            <person name="Coetzee B."/>
            <person name="Rose L.J."/>
            <person name="Van Niekerk J.M."/>
        </authorList>
    </citation>
    <scope>NUCLEOTIDE SEQUENCE</scope>
    <source>
        <strain evidence="2">STE-U-9442</strain>
    </source>
</reference>
<keyword evidence="3" id="KW-1185">Reference proteome</keyword>
<accession>A0AAD9G5N0</accession>
<dbReference type="EMBL" id="JASMQC010000030">
    <property type="protein sequence ID" value="KAK1932310.1"/>
    <property type="molecule type" value="Genomic_DNA"/>
</dbReference>
<feature type="compositionally biased region" description="Basic and acidic residues" evidence="1">
    <location>
        <begin position="199"/>
        <end position="211"/>
    </location>
</feature>
<gene>
    <name evidence="2" type="ORF">P3T76_012304</name>
</gene>
<sequence length="248" mass="28770">MAVGRGARDLKMELLLVRVDHFHDRSSYVSVLRKWLEELQIDNGRVISMGSDLLLLFVAATEAQNTKLLEFYRSREIDTNNRGELCVDKFIDVLGRKTVESSGCKGFLEMNVLSPALLQKVLVQEWHAEQEWLDEALATKRTKTFLQWKEAAKAARKERRKKEGQEREQEKAARKVKREQEAAQKIKEEEEDAIEEEESVVKDNVKEEDCKSSSVAQEPSQQGQKRKIEQQPSQKKKKNKSKNKKRRT</sequence>
<dbReference type="AlphaFoldDB" id="A0AAD9G5N0"/>
<feature type="compositionally biased region" description="Basic and acidic residues" evidence="1">
    <location>
        <begin position="156"/>
        <end position="188"/>
    </location>
</feature>
<organism evidence="2 3">
    <name type="scientific">Phytophthora citrophthora</name>
    <dbReference type="NCBI Taxonomy" id="4793"/>
    <lineage>
        <taxon>Eukaryota</taxon>
        <taxon>Sar</taxon>
        <taxon>Stramenopiles</taxon>
        <taxon>Oomycota</taxon>
        <taxon>Peronosporomycetes</taxon>
        <taxon>Peronosporales</taxon>
        <taxon>Peronosporaceae</taxon>
        <taxon>Phytophthora</taxon>
    </lineage>
</organism>
<protein>
    <submittedName>
        <fullName evidence="2">RWD domain-containing protein 3</fullName>
    </submittedName>
</protein>
<comment type="caution">
    <text evidence="2">The sequence shown here is derived from an EMBL/GenBank/DDBJ whole genome shotgun (WGS) entry which is preliminary data.</text>
</comment>
<dbReference type="Proteomes" id="UP001259832">
    <property type="component" value="Unassembled WGS sequence"/>
</dbReference>
<dbReference type="CDD" id="cd24164">
    <property type="entry name" value="RWDD3_C"/>
    <property type="match status" value="1"/>
</dbReference>
<feature type="compositionally biased region" description="Polar residues" evidence="1">
    <location>
        <begin position="212"/>
        <end position="223"/>
    </location>
</feature>
<proteinExistence type="predicted"/>
<feature type="region of interest" description="Disordered" evidence="1">
    <location>
        <begin position="156"/>
        <end position="248"/>
    </location>
</feature>
<name>A0AAD9G5N0_9STRA</name>